<dbReference type="InterPro" id="IPR036864">
    <property type="entry name" value="Zn2-C6_fun-type_DNA-bd_sf"/>
</dbReference>
<accession>A0A8K0WKR9</accession>
<dbReference type="SMART" id="SM00906">
    <property type="entry name" value="Fungal_trans"/>
    <property type="match status" value="1"/>
</dbReference>
<dbReference type="InterPro" id="IPR007219">
    <property type="entry name" value="XnlR_reg_dom"/>
</dbReference>
<organism evidence="6 7">
    <name type="scientific">Stachybotrys elegans</name>
    <dbReference type="NCBI Taxonomy" id="80388"/>
    <lineage>
        <taxon>Eukaryota</taxon>
        <taxon>Fungi</taxon>
        <taxon>Dikarya</taxon>
        <taxon>Ascomycota</taxon>
        <taxon>Pezizomycotina</taxon>
        <taxon>Sordariomycetes</taxon>
        <taxon>Hypocreomycetidae</taxon>
        <taxon>Hypocreales</taxon>
        <taxon>Stachybotryaceae</taxon>
        <taxon>Stachybotrys</taxon>
    </lineage>
</organism>
<dbReference type="GO" id="GO:0006351">
    <property type="term" value="P:DNA-templated transcription"/>
    <property type="evidence" value="ECO:0007669"/>
    <property type="project" value="InterPro"/>
</dbReference>
<dbReference type="InterPro" id="IPR001138">
    <property type="entry name" value="Zn2Cys6_DnaBD"/>
</dbReference>
<proteinExistence type="predicted"/>
<gene>
    <name evidence="6" type="ORF">B0I35DRAFT_444120</name>
</gene>
<dbReference type="PROSITE" id="PS00463">
    <property type="entry name" value="ZN2_CY6_FUNGAL_1"/>
    <property type="match status" value="1"/>
</dbReference>
<keyword evidence="3" id="KW-0539">Nucleus</keyword>
<name>A0A8K0WKR9_9HYPO</name>
<feature type="compositionally biased region" description="Low complexity" evidence="4">
    <location>
        <begin position="75"/>
        <end position="90"/>
    </location>
</feature>
<dbReference type="InterPro" id="IPR050613">
    <property type="entry name" value="Sec_Metabolite_Reg"/>
</dbReference>
<dbReference type="CDD" id="cd12148">
    <property type="entry name" value="fungal_TF_MHR"/>
    <property type="match status" value="1"/>
</dbReference>
<keyword evidence="2" id="KW-0479">Metal-binding</keyword>
<feature type="region of interest" description="Disordered" evidence="4">
    <location>
        <begin position="74"/>
        <end position="116"/>
    </location>
</feature>
<sequence>MAPETHRTALRRRNGRLQACDPCRSRKVACDHAQPVCLRCRRREQESECTYTASETAYQASRAPARWRIREPRASSSLGSLGSPTLSSPTHPATGAPAGSPRQDAPSSSSLPAPRNAGYLGFTSHSSLYQETSHRLSRLQGTPSTSASSPRTESQESSDLSRKKLLSADTLEACRTVLRNLLSLDRLRVIQQPRTPLNIRDAWAVFAAQRVMRSLEAYLCDITDDKDSRLDKLAKMLCENSARPMVEEAANVEEWLAYYIGPNLRWESIGLLFTYADQSRHSKSFTREGNRRESRGSPWRQFALRNLKTCIGLSKTFSDGSLLLLHIYHRWAILESVTEGDAVLSCWLAHSETVALLTFMGVHAEQETSSYVPTFTSELRRRLFANIFNLDKDLVSMPGRPPMLCHRYVLTPPPLDLDEEAFIGDSESFRAAVSRLDEQGWNTAGVVGPATLARGRMILSFVRNELLEVAVANKRYAGVDDASAVKKKAHDIIDELPPCLMYREEDIYDYSISYDVPFSRLFIRLEYLQNLLIAERLVQRRGAYADDGELLLIGFEMVVLTLKFWTHQDRFAGAINDFEGLLMGVGAPGGGVLSMELLKPTFAGPHHPRNPDISRSSIIQNLSLLVGFLEWVGPDAPNADLCANCRMVIQRVLDHTFNHAGTPMDGEQGIFSQQPDGIDHLLGGPVDGDSDYLGFGLDLLDTFPLLNFAL</sequence>
<feature type="domain" description="Zn(2)-C6 fungal-type" evidence="5">
    <location>
        <begin position="19"/>
        <end position="51"/>
    </location>
</feature>
<comment type="subcellular location">
    <subcellularLocation>
        <location evidence="1">Nucleus</location>
    </subcellularLocation>
</comment>
<dbReference type="SMART" id="SM00066">
    <property type="entry name" value="GAL4"/>
    <property type="match status" value="1"/>
</dbReference>
<comment type="caution">
    <text evidence="6">The sequence shown here is derived from an EMBL/GenBank/DDBJ whole genome shotgun (WGS) entry which is preliminary data.</text>
</comment>
<evidence type="ECO:0000256" key="4">
    <source>
        <dbReference type="SAM" id="MobiDB-lite"/>
    </source>
</evidence>
<evidence type="ECO:0000256" key="1">
    <source>
        <dbReference type="ARBA" id="ARBA00004123"/>
    </source>
</evidence>
<dbReference type="EMBL" id="JAGPNK010000019">
    <property type="protein sequence ID" value="KAH7305178.1"/>
    <property type="molecule type" value="Genomic_DNA"/>
</dbReference>
<reference evidence="6" key="1">
    <citation type="journal article" date="2021" name="Nat. Commun.">
        <title>Genetic determinants of endophytism in the Arabidopsis root mycobiome.</title>
        <authorList>
            <person name="Mesny F."/>
            <person name="Miyauchi S."/>
            <person name="Thiergart T."/>
            <person name="Pickel B."/>
            <person name="Atanasova L."/>
            <person name="Karlsson M."/>
            <person name="Huettel B."/>
            <person name="Barry K.W."/>
            <person name="Haridas S."/>
            <person name="Chen C."/>
            <person name="Bauer D."/>
            <person name="Andreopoulos W."/>
            <person name="Pangilinan J."/>
            <person name="LaButti K."/>
            <person name="Riley R."/>
            <person name="Lipzen A."/>
            <person name="Clum A."/>
            <person name="Drula E."/>
            <person name="Henrissat B."/>
            <person name="Kohler A."/>
            <person name="Grigoriev I.V."/>
            <person name="Martin F.M."/>
            <person name="Hacquard S."/>
        </authorList>
    </citation>
    <scope>NUCLEOTIDE SEQUENCE</scope>
    <source>
        <strain evidence="6">MPI-CAGE-CH-0235</strain>
    </source>
</reference>
<dbReference type="Gene3D" id="4.10.240.10">
    <property type="entry name" value="Zn(2)-C6 fungal-type DNA-binding domain"/>
    <property type="match status" value="1"/>
</dbReference>
<dbReference type="GO" id="GO:0003677">
    <property type="term" value="F:DNA binding"/>
    <property type="evidence" value="ECO:0007669"/>
    <property type="project" value="InterPro"/>
</dbReference>
<dbReference type="SUPFAM" id="SSF57701">
    <property type="entry name" value="Zn2/Cys6 DNA-binding domain"/>
    <property type="match status" value="1"/>
</dbReference>
<dbReference type="OrthoDB" id="6612291at2759"/>
<dbReference type="GO" id="GO:0000981">
    <property type="term" value="F:DNA-binding transcription factor activity, RNA polymerase II-specific"/>
    <property type="evidence" value="ECO:0007669"/>
    <property type="project" value="InterPro"/>
</dbReference>
<dbReference type="GO" id="GO:0005634">
    <property type="term" value="C:nucleus"/>
    <property type="evidence" value="ECO:0007669"/>
    <property type="project" value="UniProtKB-SubCell"/>
</dbReference>
<feature type="compositionally biased region" description="Polar residues" evidence="4">
    <location>
        <begin position="139"/>
        <end position="158"/>
    </location>
</feature>
<keyword evidence="7" id="KW-1185">Reference proteome</keyword>
<dbReference type="CDD" id="cd00067">
    <property type="entry name" value="GAL4"/>
    <property type="match status" value="1"/>
</dbReference>
<dbReference type="PANTHER" id="PTHR31001">
    <property type="entry name" value="UNCHARACTERIZED TRANSCRIPTIONAL REGULATORY PROTEIN"/>
    <property type="match status" value="1"/>
</dbReference>
<dbReference type="AlphaFoldDB" id="A0A8K0WKR9"/>
<dbReference type="Pfam" id="PF04082">
    <property type="entry name" value="Fungal_trans"/>
    <property type="match status" value="1"/>
</dbReference>
<evidence type="ECO:0000256" key="3">
    <source>
        <dbReference type="ARBA" id="ARBA00023242"/>
    </source>
</evidence>
<evidence type="ECO:0000313" key="6">
    <source>
        <dbReference type="EMBL" id="KAH7305178.1"/>
    </source>
</evidence>
<protein>
    <recommendedName>
        <fullName evidence="5">Zn(2)-C6 fungal-type domain-containing protein</fullName>
    </recommendedName>
</protein>
<dbReference type="Pfam" id="PF00172">
    <property type="entry name" value="Zn_clus"/>
    <property type="match status" value="1"/>
</dbReference>
<dbReference type="PANTHER" id="PTHR31001:SF40">
    <property type="entry name" value="ZN(II)2CYS6 TRANSCRIPTION FACTOR (EUROFUNG)"/>
    <property type="match status" value="1"/>
</dbReference>
<evidence type="ECO:0000259" key="5">
    <source>
        <dbReference type="PROSITE" id="PS50048"/>
    </source>
</evidence>
<evidence type="ECO:0000256" key="2">
    <source>
        <dbReference type="ARBA" id="ARBA00022723"/>
    </source>
</evidence>
<feature type="region of interest" description="Disordered" evidence="4">
    <location>
        <begin position="131"/>
        <end position="162"/>
    </location>
</feature>
<dbReference type="PROSITE" id="PS50048">
    <property type="entry name" value="ZN2_CY6_FUNGAL_2"/>
    <property type="match status" value="1"/>
</dbReference>
<evidence type="ECO:0000313" key="7">
    <source>
        <dbReference type="Proteomes" id="UP000813444"/>
    </source>
</evidence>
<dbReference type="Proteomes" id="UP000813444">
    <property type="component" value="Unassembled WGS sequence"/>
</dbReference>
<dbReference type="GO" id="GO:0008270">
    <property type="term" value="F:zinc ion binding"/>
    <property type="evidence" value="ECO:0007669"/>
    <property type="project" value="InterPro"/>
</dbReference>